<organism evidence="2 3">
    <name type="scientific">Bifidobacterium aerophilum</name>
    <dbReference type="NCBI Taxonomy" id="1798155"/>
    <lineage>
        <taxon>Bacteria</taxon>
        <taxon>Bacillati</taxon>
        <taxon>Actinomycetota</taxon>
        <taxon>Actinomycetes</taxon>
        <taxon>Bifidobacteriales</taxon>
        <taxon>Bifidobacteriaceae</taxon>
        <taxon>Bifidobacterium</taxon>
    </lineage>
</organism>
<dbReference type="InterPro" id="IPR002347">
    <property type="entry name" value="SDR_fam"/>
</dbReference>
<dbReference type="PANTHER" id="PTHR43157">
    <property type="entry name" value="PHOSPHATIDYLINOSITOL-GLYCAN BIOSYNTHESIS CLASS F PROTEIN-RELATED"/>
    <property type="match status" value="1"/>
</dbReference>
<dbReference type="EMBL" id="WHZW01000021">
    <property type="protein sequence ID" value="NEG90256.1"/>
    <property type="molecule type" value="Genomic_DNA"/>
</dbReference>
<sequence length="383" mass="41987">MQCGQSAVAGLISNGAMIRRLVVGGLIGDGQSVAGLSVICHVTFPSVLSSPCLSCLRSSSSDDYRQWCHTCTIITGRHPTVMHRASSNATHPKKTILVTGASSGIGKQTALALAAQGHTIIMHGRNTRKTQEVRDWIVERTGNRDVHAHVADLSLMNEVARFAADINAAYDHLDVLVNNAGGQFGSTREVTAEGHEKTFAINTLAPFLLTNLLLPKLQRSPSARIVTVASESYRQAGQPILDDIELEGHYSMARAYGFSKLYVWWLMRQLDARLKAAGVRNVTVNTVEPGSAATALQRESIRKSPWMLPLIILWLPFIRTARHGARTSVLMASSPTVEGVSGEFWGNMRRKHINGKWISADGERRIWDYCERVCASYLTDVTQ</sequence>
<dbReference type="GO" id="GO:0016491">
    <property type="term" value="F:oxidoreductase activity"/>
    <property type="evidence" value="ECO:0007669"/>
    <property type="project" value="UniProtKB-KW"/>
</dbReference>
<dbReference type="Gene3D" id="3.40.50.720">
    <property type="entry name" value="NAD(P)-binding Rossmann-like Domain"/>
    <property type="match status" value="1"/>
</dbReference>
<comment type="caution">
    <text evidence="2">The sequence shown here is derived from an EMBL/GenBank/DDBJ whole genome shotgun (WGS) entry which is preliminary data.</text>
</comment>
<name>A0A6N9Z730_9BIFI</name>
<dbReference type="InterPro" id="IPR036291">
    <property type="entry name" value="NAD(P)-bd_dom_sf"/>
</dbReference>
<gene>
    <name evidence="2" type="ORF">GFD25_09725</name>
</gene>
<dbReference type="PRINTS" id="PR00081">
    <property type="entry name" value="GDHRDH"/>
</dbReference>
<keyword evidence="3" id="KW-1185">Reference proteome</keyword>
<keyword evidence="1" id="KW-0560">Oxidoreductase</keyword>
<dbReference type="Proteomes" id="UP000469194">
    <property type="component" value="Unassembled WGS sequence"/>
</dbReference>
<protein>
    <submittedName>
        <fullName evidence="2">SDR family NAD(P)-dependent oxidoreductase</fullName>
    </submittedName>
</protein>
<dbReference type="SUPFAM" id="SSF51735">
    <property type="entry name" value="NAD(P)-binding Rossmann-fold domains"/>
    <property type="match status" value="1"/>
</dbReference>
<accession>A0A6N9Z730</accession>
<dbReference type="AlphaFoldDB" id="A0A6N9Z730"/>
<proteinExistence type="predicted"/>
<evidence type="ECO:0000313" key="3">
    <source>
        <dbReference type="Proteomes" id="UP000469194"/>
    </source>
</evidence>
<evidence type="ECO:0000256" key="1">
    <source>
        <dbReference type="ARBA" id="ARBA00023002"/>
    </source>
</evidence>
<evidence type="ECO:0000313" key="2">
    <source>
        <dbReference type="EMBL" id="NEG90256.1"/>
    </source>
</evidence>
<reference evidence="2 3" key="1">
    <citation type="submission" date="2019-10" db="EMBL/GenBank/DDBJ databases">
        <title>Bifidobacterium from non-human primates.</title>
        <authorList>
            <person name="Modesto M."/>
        </authorList>
    </citation>
    <scope>NUCLEOTIDE SEQUENCE [LARGE SCALE GENOMIC DNA]</scope>
    <source>
        <strain evidence="2 3">TRE17</strain>
    </source>
</reference>
<dbReference type="Pfam" id="PF00106">
    <property type="entry name" value="adh_short"/>
    <property type="match status" value="1"/>
</dbReference>
<dbReference type="PANTHER" id="PTHR43157:SF31">
    <property type="entry name" value="PHOSPHATIDYLINOSITOL-GLYCAN BIOSYNTHESIS CLASS F PROTEIN"/>
    <property type="match status" value="1"/>
</dbReference>